<evidence type="ECO:0000256" key="2">
    <source>
        <dbReference type="ARBA" id="ARBA00022692"/>
    </source>
</evidence>
<evidence type="ECO:0000256" key="3">
    <source>
        <dbReference type="ARBA" id="ARBA00022989"/>
    </source>
</evidence>
<gene>
    <name evidence="7" type="ORF">PSALAMII_LOCUS763</name>
</gene>
<feature type="transmembrane region" description="Helical" evidence="5">
    <location>
        <begin position="123"/>
        <end position="144"/>
    </location>
</feature>
<dbReference type="Pfam" id="PF01284">
    <property type="entry name" value="MARVEL"/>
    <property type="match status" value="1"/>
</dbReference>
<evidence type="ECO:0000313" key="7">
    <source>
        <dbReference type="EMBL" id="CAG8253034.1"/>
    </source>
</evidence>
<evidence type="ECO:0000256" key="1">
    <source>
        <dbReference type="ARBA" id="ARBA00004141"/>
    </source>
</evidence>
<sequence>MSNFYEHPYGTISTLAHVLQCISSIVVLGITAWAVRETKTLTVIFSLVIGVLTPIVNGITLSTSCIANRYRWHVLPLILTDAAISYLWLTSFIFLAENFNQVSCSVHLWNRQTVCSRKYAAEAFSFIAFFTSFGALLFEVLYLYSHRDDLPMKERKNGHEQLEQNLQSAGVMH</sequence>
<comment type="caution">
    <text evidence="7">The sequence shown here is derived from an EMBL/GenBank/DDBJ whole genome shotgun (WGS) entry which is preliminary data.</text>
</comment>
<organism evidence="7 8">
    <name type="scientific">Penicillium salamii</name>
    <dbReference type="NCBI Taxonomy" id="1612424"/>
    <lineage>
        <taxon>Eukaryota</taxon>
        <taxon>Fungi</taxon>
        <taxon>Dikarya</taxon>
        <taxon>Ascomycota</taxon>
        <taxon>Pezizomycotina</taxon>
        <taxon>Eurotiomycetes</taxon>
        <taxon>Eurotiomycetidae</taxon>
        <taxon>Eurotiales</taxon>
        <taxon>Aspergillaceae</taxon>
        <taxon>Penicillium</taxon>
    </lineage>
</organism>
<dbReference type="PANTHER" id="PTHR39608">
    <property type="entry name" value="INTEGRAL MEMBRANE PROTEIN (AFU_ORTHOLOGUE AFUA_5G08640)"/>
    <property type="match status" value="1"/>
</dbReference>
<feature type="transmembrane region" description="Helical" evidence="5">
    <location>
        <begin position="41"/>
        <end position="62"/>
    </location>
</feature>
<protein>
    <recommendedName>
        <fullName evidence="6">MARVEL domain-containing protein</fullName>
    </recommendedName>
</protein>
<proteinExistence type="predicted"/>
<accession>A0A9W4I818</accession>
<dbReference type="OrthoDB" id="10039566at2759"/>
<evidence type="ECO:0000256" key="4">
    <source>
        <dbReference type="ARBA" id="ARBA00023136"/>
    </source>
</evidence>
<evidence type="ECO:0000259" key="6">
    <source>
        <dbReference type="Pfam" id="PF01284"/>
    </source>
</evidence>
<evidence type="ECO:0000313" key="8">
    <source>
        <dbReference type="Proteomes" id="UP001152592"/>
    </source>
</evidence>
<dbReference type="GO" id="GO:0016020">
    <property type="term" value="C:membrane"/>
    <property type="evidence" value="ECO:0007669"/>
    <property type="project" value="UniProtKB-SubCell"/>
</dbReference>
<name>A0A9W4I818_9EURO</name>
<feature type="transmembrane region" description="Helical" evidence="5">
    <location>
        <begin position="12"/>
        <end position="35"/>
    </location>
</feature>
<comment type="subcellular location">
    <subcellularLocation>
        <location evidence="1">Membrane</location>
        <topology evidence="1">Multi-pass membrane protein</topology>
    </subcellularLocation>
</comment>
<feature type="transmembrane region" description="Helical" evidence="5">
    <location>
        <begin position="74"/>
        <end position="96"/>
    </location>
</feature>
<reference evidence="7" key="1">
    <citation type="submission" date="2021-07" db="EMBL/GenBank/DDBJ databases">
        <authorList>
            <person name="Branca A.L. A."/>
        </authorList>
    </citation>
    <scope>NUCLEOTIDE SEQUENCE</scope>
</reference>
<keyword evidence="3 5" id="KW-1133">Transmembrane helix</keyword>
<feature type="domain" description="MARVEL" evidence="6">
    <location>
        <begin position="14"/>
        <end position="136"/>
    </location>
</feature>
<keyword evidence="2 5" id="KW-0812">Transmembrane</keyword>
<dbReference type="InterPro" id="IPR008253">
    <property type="entry name" value="Marvel"/>
</dbReference>
<dbReference type="EMBL" id="CAJVPD010000033">
    <property type="protein sequence ID" value="CAG8253034.1"/>
    <property type="molecule type" value="Genomic_DNA"/>
</dbReference>
<dbReference type="AlphaFoldDB" id="A0A9W4I818"/>
<keyword evidence="4 5" id="KW-0472">Membrane</keyword>
<evidence type="ECO:0000256" key="5">
    <source>
        <dbReference type="SAM" id="Phobius"/>
    </source>
</evidence>
<dbReference type="PANTHER" id="PTHR39608:SF2">
    <property type="entry name" value="MARVEL DOMAIN-CONTAINING PROTEIN"/>
    <property type="match status" value="1"/>
</dbReference>
<dbReference type="Proteomes" id="UP001152592">
    <property type="component" value="Unassembled WGS sequence"/>
</dbReference>